<evidence type="ECO:0000256" key="1">
    <source>
        <dbReference type="ARBA" id="ARBA00010617"/>
    </source>
</evidence>
<keyword evidence="2" id="KW-0560">Oxidoreductase</keyword>
<keyword evidence="2" id="KW-0479">Metal-binding</keyword>
<evidence type="ECO:0000256" key="2">
    <source>
        <dbReference type="RuleBase" id="RU000461"/>
    </source>
</evidence>
<dbReference type="InterPro" id="IPR036396">
    <property type="entry name" value="Cyt_P450_sf"/>
</dbReference>
<keyword evidence="2" id="KW-0503">Monooxygenase</keyword>
<dbReference type="InterPro" id="IPR001128">
    <property type="entry name" value="Cyt_P450"/>
</dbReference>
<protein>
    <submittedName>
        <fullName evidence="4">Cytochrome P450</fullName>
    </submittedName>
</protein>
<keyword evidence="2" id="KW-0349">Heme</keyword>
<evidence type="ECO:0000256" key="3">
    <source>
        <dbReference type="SAM" id="MobiDB-lite"/>
    </source>
</evidence>
<gene>
    <name evidence="4" type="ORF">J0911_07705</name>
</gene>
<dbReference type="PANTHER" id="PTHR46696">
    <property type="entry name" value="P450, PUTATIVE (EUROFUNG)-RELATED"/>
    <property type="match status" value="1"/>
</dbReference>
<feature type="region of interest" description="Disordered" evidence="3">
    <location>
        <begin position="1"/>
        <end position="65"/>
    </location>
</feature>
<dbReference type="EMBL" id="JAFMPK010000029">
    <property type="protein sequence ID" value="MBO0608915.1"/>
    <property type="molecule type" value="Genomic_DNA"/>
</dbReference>
<dbReference type="Pfam" id="PF00067">
    <property type="entry name" value="p450"/>
    <property type="match status" value="1"/>
</dbReference>
<name>A0ABS3I7K1_9MICO</name>
<organism evidence="4 5">
    <name type="scientific">Myceligenerans salitolerans</name>
    <dbReference type="NCBI Taxonomy" id="1230528"/>
    <lineage>
        <taxon>Bacteria</taxon>
        <taxon>Bacillati</taxon>
        <taxon>Actinomycetota</taxon>
        <taxon>Actinomycetes</taxon>
        <taxon>Micrococcales</taxon>
        <taxon>Promicromonosporaceae</taxon>
        <taxon>Myceligenerans</taxon>
    </lineage>
</organism>
<evidence type="ECO:0000313" key="4">
    <source>
        <dbReference type="EMBL" id="MBO0608915.1"/>
    </source>
</evidence>
<accession>A0ABS3I7K1</accession>
<reference evidence="5" key="1">
    <citation type="submission" date="2023-07" db="EMBL/GenBank/DDBJ databases">
        <title>Myceligenerans salitolerans sp. nov., a halotolerant actinomycete isolated from a salt lake in Xinjiang, China.</title>
        <authorList>
            <person name="Guan T."/>
        </authorList>
    </citation>
    <scope>NUCLEOTIDE SEQUENCE [LARGE SCALE GENOMIC DNA]</scope>
    <source>
        <strain evidence="5">XHU 5031</strain>
    </source>
</reference>
<dbReference type="RefSeq" id="WP_207274878.1">
    <property type="nucleotide sequence ID" value="NZ_JAFMPK010000029.1"/>
</dbReference>
<proteinExistence type="inferred from homology"/>
<feature type="compositionally biased region" description="Basic and acidic residues" evidence="3">
    <location>
        <begin position="44"/>
        <end position="58"/>
    </location>
</feature>
<keyword evidence="5" id="KW-1185">Reference proteome</keyword>
<comment type="similarity">
    <text evidence="1 2">Belongs to the cytochrome P450 family.</text>
</comment>
<dbReference type="Proteomes" id="UP000664617">
    <property type="component" value="Unassembled WGS sequence"/>
</dbReference>
<keyword evidence="2" id="KW-0408">Iron</keyword>
<dbReference type="PROSITE" id="PS00086">
    <property type="entry name" value="CYTOCHROME_P450"/>
    <property type="match status" value="1"/>
</dbReference>
<dbReference type="SUPFAM" id="SSF48264">
    <property type="entry name" value="Cytochrome P450"/>
    <property type="match status" value="1"/>
</dbReference>
<dbReference type="PANTHER" id="PTHR46696:SF1">
    <property type="entry name" value="CYTOCHROME P450 YJIB-RELATED"/>
    <property type="match status" value="1"/>
</dbReference>
<comment type="caution">
    <text evidence="4">The sequence shown here is derived from an EMBL/GenBank/DDBJ whole genome shotgun (WGS) entry which is preliminary data.</text>
</comment>
<dbReference type="InterPro" id="IPR002397">
    <property type="entry name" value="Cyt_P450_B"/>
</dbReference>
<dbReference type="PRINTS" id="PR00359">
    <property type="entry name" value="BP450"/>
</dbReference>
<dbReference type="Gene3D" id="1.10.630.10">
    <property type="entry name" value="Cytochrome P450"/>
    <property type="match status" value="1"/>
</dbReference>
<evidence type="ECO:0000313" key="5">
    <source>
        <dbReference type="Proteomes" id="UP000664617"/>
    </source>
</evidence>
<dbReference type="InterPro" id="IPR017972">
    <property type="entry name" value="Cyt_P450_CS"/>
</dbReference>
<sequence length="468" mass="51448">MTELGRMTGSGHVTGPGRTTSAGGAAGPGAPPGAGDAPGRRPRLAPEQRRLRLGDVADRPLLSETTAAENPDHVYSRLRKRWGAVAPVDLEPGVPAWLVLGHAEVVAVMRDDRTFVKDPSTWRGHDDALLGAHSGLRPLISRAPQHTAIHQDGAEHMRLRAPIDDALEQVDEIRTAVVVRRLCTMLIQRFERRGRADLVAEYASAVPFLVMSELAGYDPEDAQRVQEIIQAIFQSGPDGRELRKELGGIIRAHIARSRQRPTQDIAGVLARHPAFQDDLERAQTLVALTSIASTSLLSWVAQTLTLVLTDERFSNRLRGGRLNIDDALDEVLWRSTPNPNMVPRYATRDVLLDDKLIEKGDAVVMSVHAANHDPAILPDDEWEEIGNRAHLSFGGGPHACPAPRLARVIARIAAETLVRRLHVSFDGDPAALEWAPSPWLRYPARLPVTFPVPRRTDEEGRSDHPDER</sequence>